<dbReference type="AlphaFoldDB" id="A0A6G5AEY8"/>
<accession>A0A6G5AEY8</accession>
<dbReference type="EMBL" id="GIKN01007211">
    <property type="protein sequence ID" value="NIE49484.1"/>
    <property type="molecule type" value="Transcribed_RNA"/>
</dbReference>
<organism evidence="1">
    <name type="scientific">Rhipicephalus microplus</name>
    <name type="common">Cattle tick</name>
    <name type="synonym">Boophilus microplus</name>
    <dbReference type="NCBI Taxonomy" id="6941"/>
    <lineage>
        <taxon>Eukaryota</taxon>
        <taxon>Metazoa</taxon>
        <taxon>Ecdysozoa</taxon>
        <taxon>Arthropoda</taxon>
        <taxon>Chelicerata</taxon>
        <taxon>Arachnida</taxon>
        <taxon>Acari</taxon>
        <taxon>Parasitiformes</taxon>
        <taxon>Ixodida</taxon>
        <taxon>Ixodoidea</taxon>
        <taxon>Ixodidae</taxon>
        <taxon>Rhipicephalinae</taxon>
        <taxon>Rhipicephalus</taxon>
        <taxon>Boophilus</taxon>
    </lineage>
</organism>
<evidence type="ECO:0000313" key="1">
    <source>
        <dbReference type="EMBL" id="NIE49484.1"/>
    </source>
</evidence>
<proteinExistence type="predicted"/>
<protein>
    <submittedName>
        <fullName evidence="1">Uncharacterized protein</fullName>
    </submittedName>
</protein>
<sequence length="101" mass="12115">MRSRAVLLALCFYTTYNRFYVHKKAFFLNPHFKQCSHIIKNKMQTIDKRDQCAIYTLDRKFLFHLPRETFKHGKQALPQNIAFQAMRLANYDSSYITRMAC</sequence>
<reference evidence="1" key="1">
    <citation type="submission" date="2020-03" db="EMBL/GenBank/DDBJ databases">
        <title>A transcriptome and proteome of the tick Rhipicephalus microplus shaped by the genetic composition of its hosts and developmental stage.</title>
        <authorList>
            <person name="Garcia G.R."/>
            <person name="Ribeiro J.M.C."/>
            <person name="Maruyama S.R."/>
            <person name="Gardinasse L.G."/>
            <person name="Nelson K."/>
            <person name="Ferreira B.R."/>
            <person name="Andrade T.G."/>
            <person name="Santos I.K.F.M."/>
        </authorList>
    </citation>
    <scope>NUCLEOTIDE SEQUENCE</scope>
    <source>
        <strain evidence="1">NSGR</strain>
        <tissue evidence="1">Salivary glands</tissue>
    </source>
</reference>
<name>A0A6G5AEY8_RHIMP</name>